<comment type="caution">
    <text evidence="1">The sequence shown here is derived from an EMBL/GenBank/DDBJ whole genome shotgun (WGS) entry which is preliminary data.</text>
</comment>
<keyword evidence="2" id="KW-1185">Reference proteome</keyword>
<protein>
    <submittedName>
        <fullName evidence="1">Inactive rhomboid protein 1-like</fullName>
    </submittedName>
</protein>
<evidence type="ECO:0000313" key="1">
    <source>
        <dbReference type="EMBL" id="MCI05161.1"/>
    </source>
</evidence>
<dbReference type="EMBL" id="LXQA010057716">
    <property type="protein sequence ID" value="MCI05161.1"/>
    <property type="molecule type" value="Genomic_DNA"/>
</dbReference>
<proteinExistence type="predicted"/>
<name>A0A392NZE5_9FABA</name>
<feature type="non-terminal residue" evidence="1">
    <location>
        <position position="61"/>
    </location>
</feature>
<dbReference type="Proteomes" id="UP000265520">
    <property type="component" value="Unassembled WGS sequence"/>
</dbReference>
<reference evidence="1 2" key="1">
    <citation type="journal article" date="2018" name="Front. Plant Sci.">
        <title>Red Clover (Trifolium pratense) and Zigzag Clover (T. medium) - A Picture of Genomic Similarities and Differences.</title>
        <authorList>
            <person name="Dluhosova J."/>
            <person name="Istvanek J."/>
            <person name="Nedelnik J."/>
            <person name="Repkova J."/>
        </authorList>
    </citation>
    <scope>NUCLEOTIDE SEQUENCE [LARGE SCALE GENOMIC DNA]</scope>
    <source>
        <strain evidence="2">cv. 10/8</strain>
        <tissue evidence="1">Leaf</tissue>
    </source>
</reference>
<sequence length="61" mass="6824">MYVNNCPRNSVSCIARFLHRFSFQPFKENPLLGPSSLTCGVDSGRQLIMIDELDCDLCASL</sequence>
<accession>A0A392NZE5</accession>
<organism evidence="1 2">
    <name type="scientific">Trifolium medium</name>
    <dbReference type="NCBI Taxonomy" id="97028"/>
    <lineage>
        <taxon>Eukaryota</taxon>
        <taxon>Viridiplantae</taxon>
        <taxon>Streptophyta</taxon>
        <taxon>Embryophyta</taxon>
        <taxon>Tracheophyta</taxon>
        <taxon>Spermatophyta</taxon>
        <taxon>Magnoliopsida</taxon>
        <taxon>eudicotyledons</taxon>
        <taxon>Gunneridae</taxon>
        <taxon>Pentapetalae</taxon>
        <taxon>rosids</taxon>
        <taxon>fabids</taxon>
        <taxon>Fabales</taxon>
        <taxon>Fabaceae</taxon>
        <taxon>Papilionoideae</taxon>
        <taxon>50 kb inversion clade</taxon>
        <taxon>NPAAA clade</taxon>
        <taxon>Hologalegina</taxon>
        <taxon>IRL clade</taxon>
        <taxon>Trifolieae</taxon>
        <taxon>Trifolium</taxon>
    </lineage>
</organism>
<evidence type="ECO:0000313" key="2">
    <source>
        <dbReference type="Proteomes" id="UP000265520"/>
    </source>
</evidence>
<dbReference type="AlphaFoldDB" id="A0A392NZE5"/>